<dbReference type="SUPFAM" id="SSF55666">
    <property type="entry name" value="Ribonuclease PH domain 2-like"/>
    <property type="match status" value="1"/>
</dbReference>
<feature type="domain" description="Exoribonuclease phosphorolytic" evidence="7">
    <location>
        <begin position="130"/>
        <end position="198"/>
    </location>
</feature>
<evidence type="ECO:0000256" key="4">
    <source>
        <dbReference type="ARBA" id="ARBA00022835"/>
    </source>
</evidence>
<dbReference type="GO" id="GO:0003723">
    <property type="term" value="F:RNA binding"/>
    <property type="evidence" value="ECO:0007669"/>
    <property type="project" value="TreeGrafter"/>
</dbReference>
<dbReference type="HOGENOM" id="CLU_063514_2_1_1"/>
<dbReference type="InterPro" id="IPR020568">
    <property type="entry name" value="Ribosomal_Su5_D2-typ_SF"/>
</dbReference>
<dbReference type="InterPro" id="IPR050080">
    <property type="entry name" value="RNase_PH"/>
</dbReference>
<dbReference type="InterPro" id="IPR036345">
    <property type="entry name" value="ExoRNase_PH_dom2_sf"/>
</dbReference>
<dbReference type="eggNOG" id="KOG1069">
    <property type="taxonomic scope" value="Eukaryota"/>
</dbReference>
<sequence length="225" mass="24825">MSFQAETGILTQVDGSSQIQSQKTKIFCSVTGPIEPKARQELPTQLALEIIVRPSLGVPNTREKLIEDKLRAVFTPLITRYLYPRQLCQITLQILSSGESEQEFTQREVANSINATLLALIDAGIALNSMCAAISLAISSDDKLIMDPNDEQLKAAKSVHVLALELVESSTVVKNVLLLDSYGDFNEKQLFDILEQGEISLLKLGKEIRSIVESKIINSNLIIQK</sequence>
<evidence type="ECO:0000259" key="6">
    <source>
        <dbReference type="Pfam" id="PF01138"/>
    </source>
</evidence>
<proteinExistence type="inferred from homology"/>
<accession>G0WDP0</accession>
<keyword evidence="4" id="KW-0271">Exosome</keyword>
<evidence type="ECO:0000256" key="5">
    <source>
        <dbReference type="ARBA" id="ARBA00023242"/>
    </source>
</evidence>
<feature type="domain" description="Exoribonuclease phosphorolytic" evidence="6">
    <location>
        <begin position="4"/>
        <end position="125"/>
    </location>
</feature>
<dbReference type="GO" id="GO:0071051">
    <property type="term" value="P:poly(A)-dependent snoRNA 3'-end processing"/>
    <property type="evidence" value="ECO:0007669"/>
    <property type="project" value="TreeGrafter"/>
</dbReference>
<dbReference type="KEGG" id="ndi:NDAI_0G01250"/>
<dbReference type="PANTHER" id="PTHR11953:SF1">
    <property type="entry name" value="EXOSOME COMPLEX COMPONENT RRP46"/>
    <property type="match status" value="1"/>
</dbReference>
<dbReference type="GO" id="GO:0071035">
    <property type="term" value="P:nuclear polyadenylation-dependent rRNA catabolic process"/>
    <property type="evidence" value="ECO:0007669"/>
    <property type="project" value="EnsemblFungi"/>
</dbReference>
<dbReference type="PANTHER" id="PTHR11953">
    <property type="entry name" value="EXOSOME COMPLEX COMPONENT"/>
    <property type="match status" value="1"/>
</dbReference>
<name>G0WDP0_NAUDC</name>
<dbReference type="GO" id="GO:0071038">
    <property type="term" value="P:TRAMP-dependent tRNA surveillance pathway"/>
    <property type="evidence" value="ECO:0007669"/>
    <property type="project" value="EnsemblFungi"/>
</dbReference>
<dbReference type="GO" id="GO:0071042">
    <property type="term" value="P:nuclear polyadenylation-dependent mRNA catabolic process"/>
    <property type="evidence" value="ECO:0007669"/>
    <property type="project" value="EnsemblFungi"/>
</dbReference>
<evidence type="ECO:0000259" key="7">
    <source>
        <dbReference type="Pfam" id="PF03725"/>
    </source>
</evidence>
<dbReference type="OMA" id="CIINEQG"/>
<dbReference type="GO" id="GO:0016075">
    <property type="term" value="P:rRNA catabolic process"/>
    <property type="evidence" value="ECO:0007669"/>
    <property type="project" value="TreeGrafter"/>
</dbReference>
<gene>
    <name evidence="8" type="primary">NDAI0G01250</name>
    <name evidence="8" type="ordered locus">NDAI_0G01250</name>
</gene>
<dbReference type="RefSeq" id="XP_003671144.2">
    <property type="nucleotide sequence ID" value="XM_003671096.2"/>
</dbReference>
<dbReference type="Pfam" id="PF01138">
    <property type="entry name" value="RNase_PH"/>
    <property type="match status" value="1"/>
</dbReference>
<evidence type="ECO:0000256" key="2">
    <source>
        <dbReference type="ARBA" id="ARBA00006678"/>
    </source>
</evidence>
<evidence type="ECO:0000313" key="9">
    <source>
        <dbReference type="Proteomes" id="UP000000689"/>
    </source>
</evidence>
<dbReference type="Gene3D" id="3.30.230.70">
    <property type="entry name" value="GHMP Kinase, N-terminal domain"/>
    <property type="match status" value="1"/>
</dbReference>
<dbReference type="InterPro" id="IPR027408">
    <property type="entry name" value="PNPase/RNase_PH_dom_sf"/>
</dbReference>
<dbReference type="GO" id="GO:0034475">
    <property type="term" value="P:U4 snRNA 3'-end processing"/>
    <property type="evidence" value="ECO:0007669"/>
    <property type="project" value="TreeGrafter"/>
</dbReference>
<dbReference type="STRING" id="1071378.G0WDP0"/>
<dbReference type="GO" id="GO:0000177">
    <property type="term" value="C:cytoplasmic exosome (RNase complex)"/>
    <property type="evidence" value="ECO:0007669"/>
    <property type="project" value="EnsemblFungi"/>
</dbReference>
<dbReference type="SUPFAM" id="SSF54211">
    <property type="entry name" value="Ribosomal protein S5 domain 2-like"/>
    <property type="match status" value="1"/>
</dbReference>
<evidence type="ECO:0000256" key="3">
    <source>
        <dbReference type="ARBA" id="ARBA00022552"/>
    </source>
</evidence>
<evidence type="ECO:0000313" key="8">
    <source>
        <dbReference type="EMBL" id="CCD25901.2"/>
    </source>
</evidence>
<dbReference type="GO" id="GO:0000176">
    <property type="term" value="C:nuclear exosome (RNase complex)"/>
    <property type="evidence" value="ECO:0007669"/>
    <property type="project" value="EnsemblFungi"/>
</dbReference>
<keyword evidence="9" id="KW-1185">Reference proteome</keyword>
<dbReference type="InterPro" id="IPR001247">
    <property type="entry name" value="ExoRNase_PH_dom1"/>
</dbReference>
<dbReference type="Proteomes" id="UP000000689">
    <property type="component" value="Chromosome 7"/>
</dbReference>
<dbReference type="GO" id="GO:0000467">
    <property type="term" value="P:exonucleolytic trimming to generate mature 3'-end of 5.8S rRNA from tricistronic rRNA transcript (SSU-rRNA, 5.8S rRNA, LSU-rRNA)"/>
    <property type="evidence" value="ECO:0007669"/>
    <property type="project" value="EnsemblFungi"/>
</dbReference>
<dbReference type="InterPro" id="IPR015847">
    <property type="entry name" value="ExoRNase_PH_dom2"/>
</dbReference>
<dbReference type="EMBL" id="HE580273">
    <property type="protein sequence ID" value="CCD25901.2"/>
    <property type="molecule type" value="Genomic_DNA"/>
</dbReference>
<dbReference type="CDD" id="cd11372">
    <property type="entry name" value="RNase_PH_RRP46"/>
    <property type="match status" value="1"/>
</dbReference>
<comment type="similarity">
    <text evidence="2">Belongs to the RNase PH family.</text>
</comment>
<dbReference type="GO" id="GO:0071028">
    <property type="term" value="P:nuclear mRNA surveillance"/>
    <property type="evidence" value="ECO:0007669"/>
    <property type="project" value="TreeGrafter"/>
</dbReference>
<reference evidence="8 9" key="1">
    <citation type="journal article" date="2011" name="Proc. Natl. Acad. Sci. U.S.A.">
        <title>Evolutionary erosion of yeast sex chromosomes by mating-type switching accidents.</title>
        <authorList>
            <person name="Gordon J.L."/>
            <person name="Armisen D."/>
            <person name="Proux-Wera E."/>
            <person name="Oheigeartaigh S.S."/>
            <person name="Byrne K.P."/>
            <person name="Wolfe K.H."/>
        </authorList>
    </citation>
    <scope>NUCLEOTIDE SEQUENCE [LARGE SCALE GENOMIC DNA]</scope>
    <source>
        <strain evidence="9">ATCC 10597 / BCRC 20456 / CBS 421 / NBRC 0211 / NRRL Y-12639</strain>
    </source>
</reference>
<evidence type="ECO:0000256" key="1">
    <source>
        <dbReference type="ARBA" id="ARBA00004123"/>
    </source>
</evidence>
<comment type="subcellular location">
    <subcellularLocation>
        <location evidence="1">Nucleus</location>
    </subcellularLocation>
</comment>
<protein>
    <submittedName>
        <fullName evidence="8">Uncharacterized protein</fullName>
    </submittedName>
</protein>
<organism evidence="8 9">
    <name type="scientific">Naumovozyma dairenensis (strain ATCC 10597 / BCRC 20456 / CBS 421 / NBRC 0211 / NRRL Y-12639)</name>
    <name type="common">Saccharomyces dairenensis</name>
    <dbReference type="NCBI Taxonomy" id="1071378"/>
    <lineage>
        <taxon>Eukaryota</taxon>
        <taxon>Fungi</taxon>
        <taxon>Dikarya</taxon>
        <taxon>Ascomycota</taxon>
        <taxon>Saccharomycotina</taxon>
        <taxon>Saccharomycetes</taxon>
        <taxon>Saccharomycetales</taxon>
        <taxon>Saccharomycetaceae</taxon>
        <taxon>Naumovozyma</taxon>
    </lineage>
</organism>
<keyword evidence="5" id="KW-0539">Nucleus</keyword>
<dbReference type="FunFam" id="3.30.230.70:FF:000027">
    <property type="entry name" value="Exosome complex component RRP46"/>
    <property type="match status" value="1"/>
</dbReference>
<dbReference type="OrthoDB" id="27298at2759"/>
<dbReference type="GO" id="GO:0005730">
    <property type="term" value="C:nucleolus"/>
    <property type="evidence" value="ECO:0007669"/>
    <property type="project" value="UniProtKB-SubCell"/>
</dbReference>
<keyword evidence="3" id="KW-0698">rRNA processing</keyword>
<dbReference type="Pfam" id="PF03725">
    <property type="entry name" value="RNase_PH_C"/>
    <property type="match status" value="1"/>
</dbReference>
<dbReference type="GeneID" id="11497297"/>
<dbReference type="AlphaFoldDB" id="G0WDP0"/>